<dbReference type="Gene3D" id="3.30.530.20">
    <property type="match status" value="1"/>
</dbReference>
<dbReference type="InterPro" id="IPR013538">
    <property type="entry name" value="ASHA1/2-like_C"/>
</dbReference>
<protein>
    <recommendedName>
        <fullName evidence="2">Activator of Hsp90 ATPase homologue 1/2-like C-terminal domain-containing protein</fullName>
    </recommendedName>
</protein>
<organism evidence="3 4">
    <name type="scientific">Mycolicibacterium poriferae</name>
    <dbReference type="NCBI Taxonomy" id="39694"/>
    <lineage>
        <taxon>Bacteria</taxon>
        <taxon>Bacillati</taxon>
        <taxon>Actinomycetota</taxon>
        <taxon>Actinomycetes</taxon>
        <taxon>Mycobacteriales</taxon>
        <taxon>Mycobacteriaceae</taxon>
        <taxon>Mycolicibacterium</taxon>
    </lineage>
</organism>
<dbReference type="Proteomes" id="UP000466785">
    <property type="component" value="Chromosome"/>
</dbReference>
<evidence type="ECO:0000313" key="4">
    <source>
        <dbReference type="Proteomes" id="UP000466785"/>
    </source>
</evidence>
<gene>
    <name evidence="3" type="ORF">MPOR_49300</name>
</gene>
<feature type="domain" description="Activator of Hsp90 ATPase homologue 1/2-like C-terminal" evidence="2">
    <location>
        <begin position="19"/>
        <end position="161"/>
    </location>
</feature>
<dbReference type="InterPro" id="IPR023393">
    <property type="entry name" value="START-like_dom_sf"/>
</dbReference>
<dbReference type="Pfam" id="PF08327">
    <property type="entry name" value="AHSA1"/>
    <property type="match status" value="1"/>
</dbReference>
<evidence type="ECO:0000313" key="3">
    <source>
        <dbReference type="EMBL" id="BBX53904.1"/>
    </source>
</evidence>
<dbReference type="EMBL" id="AP022570">
    <property type="protein sequence ID" value="BBX53904.1"/>
    <property type="molecule type" value="Genomic_DNA"/>
</dbReference>
<dbReference type="CDD" id="cd07814">
    <property type="entry name" value="SRPBCC_CalC_Aha1-like"/>
    <property type="match status" value="1"/>
</dbReference>
<comment type="similarity">
    <text evidence="1">Belongs to the AHA1 family.</text>
</comment>
<accession>A0A6N4VH18</accession>
<reference evidence="3 4" key="1">
    <citation type="journal article" date="2019" name="Emerg. Microbes Infect.">
        <title>Comprehensive subspecies identification of 175 nontuberculous mycobacteria species based on 7547 genomic profiles.</title>
        <authorList>
            <person name="Matsumoto Y."/>
            <person name="Kinjo T."/>
            <person name="Motooka D."/>
            <person name="Nabeya D."/>
            <person name="Jung N."/>
            <person name="Uechi K."/>
            <person name="Horii T."/>
            <person name="Iida T."/>
            <person name="Fujita J."/>
            <person name="Nakamura S."/>
        </authorList>
    </citation>
    <scope>NUCLEOTIDE SEQUENCE [LARGE SCALE GENOMIC DNA]</scope>
    <source>
        <strain evidence="3 4">JCM 12603</strain>
    </source>
</reference>
<dbReference type="KEGG" id="mpof:MPOR_49300"/>
<dbReference type="RefSeq" id="WP_163678567.1">
    <property type="nucleotide sequence ID" value="NZ_AP022570.1"/>
</dbReference>
<keyword evidence="4" id="KW-1185">Reference proteome</keyword>
<evidence type="ECO:0000256" key="1">
    <source>
        <dbReference type="ARBA" id="ARBA00006817"/>
    </source>
</evidence>
<dbReference type="AlphaFoldDB" id="A0A6N4VH18"/>
<evidence type="ECO:0000259" key="2">
    <source>
        <dbReference type="Pfam" id="PF08327"/>
    </source>
</evidence>
<sequence length="164" mass="18788">MILQLFKKTKELDFERTYRAPLATVWQAWTDPDMLRQWWGPEKTFIPECRVDLRVGGELYLVMEAGEAMGKYAGTRWPMAGTFTRIEPTDRLTYDARSWTEGEEEGSTIHHTNDVTFTESDGTTKVTLRIAITHIGAKAKMAAFGMKFGYKAQLDKLDKLLTSR</sequence>
<proteinExistence type="inferred from homology"/>
<dbReference type="SUPFAM" id="SSF55961">
    <property type="entry name" value="Bet v1-like"/>
    <property type="match status" value="1"/>
</dbReference>
<name>A0A6N4VH18_9MYCO</name>